<sequence length="265" mass="29397">MPRQRFRRPHWMRDRSPPSREEEEEDEEGETVPSSTDPHWGLPEWLENWLHCRRSLGPLCFGFGVLAYCSGVWKPAEEWLATLFPPRNGELNTESLKFIVGEITIDPSGPTFVVLLSAAFTCGRRPHETFNTAQINGVNSACGAFVGQHLLGVADRSPTYIVAALSIAPGIVSFLSAFFDYTHACVSPLVMTAILGGSCVPAWSTVFTIGGLSLDGLAILDLSLFTMAAAMGECYLRKVFEPEFGLWDSSEKLKMYPRQAILRHR</sequence>
<dbReference type="AlphaFoldDB" id="A0A2A6BH28"/>
<feature type="transmembrane region" description="Helical" evidence="2">
    <location>
        <begin position="160"/>
        <end position="179"/>
    </location>
</feature>
<proteinExistence type="predicted"/>
<gene>
    <name evidence="3" type="primary">WBGene00116319</name>
</gene>
<dbReference type="Proteomes" id="UP000005239">
    <property type="component" value="Unassembled WGS sequence"/>
</dbReference>
<keyword evidence="4" id="KW-1185">Reference proteome</keyword>
<evidence type="ECO:0000256" key="2">
    <source>
        <dbReference type="SAM" id="Phobius"/>
    </source>
</evidence>
<feature type="transmembrane region" description="Helical" evidence="2">
    <location>
        <begin position="186"/>
        <end position="210"/>
    </location>
</feature>
<protein>
    <submittedName>
        <fullName evidence="3">Uncharacterized protein</fullName>
    </submittedName>
</protein>
<keyword evidence="2" id="KW-0472">Membrane</keyword>
<reference evidence="4" key="1">
    <citation type="journal article" date="2008" name="Nat. Genet.">
        <title>The Pristionchus pacificus genome provides a unique perspective on nematode lifestyle and parasitism.</title>
        <authorList>
            <person name="Dieterich C."/>
            <person name="Clifton S.W."/>
            <person name="Schuster L.N."/>
            <person name="Chinwalla A."/>
            <person name="Delehaunty K."/>
            <person name="Dinkelacker I."/>
            <person name="Fulton L."/>
            <person name="Fulton R."/>
            <person name="Godfrey J."/>
            <person name="Minx P."/>
            <person name="Mitreva M."/>
            <person name="Roeseler W."/>
            <person name="Tian H."/>
            <person name="Witte H."/>
            <person name="Yang S.P."/>
            <person name="Wilson R.K."/>
            <person name="Sommer R.J."/>
        </authorList>
    </citation>
    <scope>NUCLEOTIDE SEQUENCE [LARGE SCALE GENOMIC DNA]</scope>
    <source>
        <strain evidence="4">PS312</strain>
    </source>
</reference>
<name>A0A2A6BH28_PRIPA</name>
<evidence type="ECO:0000313" key="4">
    <source>
        <dbReference type="Proteomes" id="UP000005239"/>
    </source>
</evidence>
<keyword evidence="2" id="KW-1133">Transmembrane helix</keyword>
<organism evidence="3 4">
    <name type="scientific">Pristionchus pacificus</name>
    <name type="common">Parasitic nematode worm</name>
    <dbReference type="NCBI Taxonomy" id="54126"/>
    <lineage>
        <taxon>Eukaryota</taxon>
        <taxon>Metazoa</taxon>
        <taxon>Ecdysozoa</taxon>
        <taxon>Nematoda</taxon>
        <taxon>Chromadorea</taxon>
        <taxon>Rhabditida</taxon>
        <taxon>Rhabditina</taxon>
        <taxon>Diplogasteromorpha</taxon>
        <taxon>Diplogasteroidea</taxon>
        <taxon>Neodiplogasteridae</taxon>
        <taxon>Pristionchus</taxon>
    </lineage>
</organism>
<feature type="compositionally biased region" description="Basic residues" evidence="1">
    <location>
        <begin position="1"/>
        <end position="10"/>
    </location>
</feature>
<accession>A0A8R1YI36</accession>
<evidence type="ECO:0000256" key="1">
    <source>
        <dbReference type="SAM" id="MobiDB-lite"/>
    </source>
</evidence>
<accession>A0A2A6BH28</accession>
<dbReference type="EnsemblMetazoa" id="PPA26765.1">
    <property type="protein sequence ID" value="PPA26765.1"/>
    <property type="gene ID" value="WBGene00116319"/>
</dbReference>
<feature type="compositionally biased region" description="Acidic residues" evidence="1">
    <location>
        <begin position="21"/>
        <end position="30"/>
    </location>
</feature>
<feature type="compositionally biased region" description="Basic and acidic residues" evidence="1">
    <location>
        <begin position="11"/>
        <end position="20"/>
    </location>
</feature>
<keyword evidence="2" id="KW-0812">Transmembrane</keyword>
<feature type="region of interest" description="Disordered" evidence="1">
    <location>
        <begin position="1"/>
        <end position="39"/>
    </location>
</feature>
<evidence type="ECO:0000313" key="3">
    <source>
        <dbReference type="EnsemblMetazoa" id="PPA26765.1"/>
    </source>
</evidence>
<reference evidence="3" key="2">
    <citation type="submission" date="2022-06" db="UniProtKB">
        <authorList>
            <consortium name="EnsemblMetazoa"/>
        </authorList>
    </citation>
    <scope>IDENTIFICATION</scope>
    <source>
        <strain evidence="3">PS312</strain>
    </source>
</reference>